<organism evidence="2">
    <name type="scientific">mine drainage metagenome</name>
    <dbReference type="NCBI Taxonomy" id="410659"/>
    <lineage>
        <taxon>unclassified sequences</taxon>
        <taxon>metagenomes</taxon>
        <taxon>ecological metagenomes</taxon>
    </lineage>
</organism>
<protein>
    <submittedName>
        <fullName evidence="2">Transglutaminase domain protein</fullName>
    </submittedName>
</protein>
<dbReference type="EMBL" id="AUZX01011262">
    <property type="protein sequence ID" value="EQD43925.1"/>
    <property type="molecule type" value="Genomic_DNA"/>
</dbReference>
<dbReference type="Pfam" id="PF08379">
    <property type="entry name" value="Bact_transglu_N"/>
    <property type="match status" value="1"/>
</dbReference>
<evidence type="ECO:0000313" key="2">
    <source>
        <dbReference type="EMBL" id="EQD43925.1"/>
    </source>
</evidence>
<comment type="caution">
    <text evidence="2">The sequence shown here is derived from an EMBL/GenBank/DDBJ whole genome shotgun (WGS) entry which is preliminary data.</text>
</comment>
<sequence length="106" mass="11923">MVNVSPRATLYTYRDYFGTAVTAFDFHRVHDHLEITAESHVEVRNYSGPSSEVSWDFIGSEAIQDDFAEHLMVTPYTTVSADQASEIRDLVRGQSTPIDGLNRAIE</sequence>
<feature type="domain" description="Bacterial transglutaminase-like N-terminal" evidence="1">
    <location>
        <begin position="2"/>
        <end position="42"/>
    </location>
</feature>
<name>T1APB8_9ZZZZ</name>
<dbReference type="AlphaFoldDB" id="T1APB8"/>
<dbReference type="InterPro" id="IPR013589">
    <property type="entry name" value="Bac_transglu_N"/>
</dbReference>
<reference evidence="2" key="1">
    <citation type="submission" date="2013-08" db="EMBL/GenBank/DDBJ databases">
        <authorList>
            <person name="Mendez C."/>
            <person name="Richter M."/>
            <person name="Ferrer M."/>
            <person name="Sanchez J."/>
        </authorList>
    </citation>
    <scope>NUCLEOTIDE SEQUENCE</scope>
</reference>
<reference evidence="2" key="2">
    <citation type="journal article" date="2014" name="ISME J.">
        <title>Microbial stratification in low pH oxic and suboxic macroscopic growths along an acid mine drainage.</title>
        <authorList>
            <person name="Mendez-Garcia C."/>
            <person name="Mesa V."/>
            <person name="Sprenger R.R."/>
            <person name="Richter M."/>
            <person name="Diez M.S."/>
            <person name="Solano J."/>
            <person name="Bargiela R."/>
            <person name="Golyshina O.V."/>
            <person name="Manteca A."/>
            <person name="Ramos J.L."/>
            <person name="Gallego J.R."/>
            <person name="Llorente I."/>
            <person name="Martins Dos Santos V.A."/>
            <person name="Jensen O.N."/>
            <person name="Pelaez A.I."/>
            <person name="Sanchez J."/>
            <person name="Ferrer M."/>
        </authorList>
    </citation>
    <scope>NUCLEOTIDE SEQUENCE</scope>
</reference>
<accession>T1APB8</accession>
<evidence type="ECO:0000259" key="1">
    <source>
        <dbReference type="Pfam" id="PF08379"/>
    </source>
</evidence>
<feature type="non-terminal residue" evidence="2">
    <location>
        <position position="106"/>
    </location>
</feature>
<gene>
    <name evidence="2" type="ORF">B1A_15351</name>
</gene>
<proteinExistence type="predicted"/>